<dbReference type="PANTHER" id="PTHR42905">
    <property type="entry name" value="PHOSPHOENOLPYRUVATE CARBOXYLASE"/>
    <property type="match status" value="1"/>
</dbReference>
<name>E5F8W8_KLEPN</name>
<dbReference type="CDD" id="cd00377">
    <property type="entry name" value="ICL_PEPM"/>
    <property type="match status" value="1"/>
</dbReference>
<dbReference type="InterPro" id="IPR039556">
    <property type="entry name" value="ICL/PEPM"/>
</dbReference>
<evidence type="ECO:0000313" key="2">
    <source>
        <dbReference type="EMBL" id="ADR67030.1"/>
    </source>
</evidence>
<dbReference type="AlphaFoldDB" id="E5F8W8"/>
<proteinExistence type="predicted"/>
<sequence length="260" mass="27981">MDMNFAELHNQHEPLLIANVWDAASAVAAQEAGYQALGTSSAAIASTLGYEDGQGMPFDALFYMVTRIQAVSKLPLSVDMEAGYGDSAEEITANLRHLARTGVAGVNLEDSSVINGVRQLDDASDFSCTLRTVSDALRSENHSLFLNIRTDTYLLGHADALQETILRGQSYKAAGADGLFVPCLTSEKDISLIAEATGLPLNVMCMPDLSSFGRLKLAGVSRISMGNFVHSAMQSTLIDVMHAIRSRQTFEGLFGDENNR</sequence>
<dbReference type="EMBL" id="HM236455">
    <property type="protein sequence ID" value="ADR67030.1"/>
    <property type="molecule type" value="Genomic_DNA"/>
</dbReference>
<evidence type="ECO:0008006" key="3">
    <source>
        <dbReference type="Google" id="ProtNLM"/>
    </source>
</evidence>
<dbReference type="InterPro" id="IPR015813">
    <property type="entry name" value="Pyrv/PenolPyrv_kinase-like_dom"/>
</dbReference>
<dbReference type="Pfam" id="PF13714">
    <property type="entry name" value="PEP_mutase"/>
    <property type="match status" value="1"/>
</dbReference>
<dbReference type="SUPFAM" id="SSF51621">
    <property type="entry name" value="Phosphoenolpyruvate/pyruvate domain"/>
    <property type="match status" value="1"/>
</dbReference>
<reference evidence="2" key="1">
    <citation type="journal article" date="2011" name="J. Microbiol. Methods">
        <title>Expansion of the known Klebsiella pneumoniae species gene pool by characterization of novel alien DNA islands integrated into tmRNA gene sites.</title>
        <authorList>
            <person name="Zhang J."/>
            <person name="van Aartsen J.J."/>
            <person name="Jiang X."/>
            <person name="Shao Y."/>
            <person name="Tai C."/>
            <person name="He X."/>
            <person name="Tan Z."/>
            <person name="Deng Z."/>
            <person name="Jia S."/>
            <person name="Rajakumar K."/>
            <person name="Ou H.Y."/>
        </authorList>
    </citation>
    <scope>NUCLEOTIDE SEQUENCE</scope>
</reference>
<dbReference type="PANTHER" id="PTHR42905:SF16">
    <property type="entry name" value="CARBOXYPHOSPHONOENOLPYRUVATE PHOSPHONOMUTASE-LIKE PROTEIN (AFU_ORTHOLOGUE AFUA_5G07230)"/>
    <property type="match status" value="1"/>
</dbReference>
<dbReference type="InterPro" id="IPR040442">
    <property type="entry name" value="Pyrv_kinase-like_dom_sf"/>
</dbReference>
<organism evidence="2">
    <name type="scientific">Klebsiella pneumoniae subsp. pneumoniae</name>
    <dbReference type="NCBI Taxonomy" id="72407"/>
    <lineage>
        <taxon>Bacteria</taxon>
        <taxon>Pseudomonadati</taxon>
        <taxon>Pseudomonadota</taxon>
        <taxon>Gammaproteobacteria</taxon>
        <taxon>Enterobacterales</taxon>
        <taxon>Enterobacteriaceae</taxon>
        <taxon>Klebsiella/Raoultella group</taxon>
        <taxon>Klebsiella</taxon>
        <taxon>Klebsiella pneumoniae complex</taxon>
    </lineage>
</organism>
<dbReference type="GO" id="GO:0046872">
    <property type="term" value="F:metal ion binding"/>
    <property type="evidence" value="ECO:0007669"/>
    <property type="project" value="UniProtKB-KW"/>
</dbReference>
<keyword evidence="1" id="KW-0479">Metal-binding</keyword>
<protein>
    <recommendedName>
        <fullName evidence="3">Isocitrate lyase/phosphoenolpyruvate mutase family protein</fullName>
    </recommendedName>
</protein>
<dbReference type="Gene3D" id="3.20.20.60">
    <property type="entry name" value="Phosphoenolpyruvate-binding domains"/>
    <property type="match status" value="1"/>
</dbReference>
<accession>E5F8W8</accession>
<dbReference type="GO" id="GO:0003824">
    <property type="term" value="F:catalytic activity"/>
    <property type="evidence" value="ECO:0007669"/>
    <property type="project" value="InterPro"/>
</dbReference>
<evidence type="ECO:0000256" key="1">
    <source>
        <dbReference type="ARBA" id="ARBA00022723"/>
    </source>
</evidence>